<comment type="caution">
    <text evidence="1">The sequence shown here is derived from an EMBL/GenBank/DDBJ whole genome shotgun (WGS) entry which is preliminary data.</text>
</comment>
<gene>
    <name evidence="1" type="ORF">TeGR_g14676</name>
</gene>
<reference evidence="1 2" key="1">
    <citation type="journal article" date="2023" name="Commun. Biol.">
        <title>Genome analysis of Parmales, the sister group of diatoms, reveals the evolutionary specialization of diatoms from phago-mixotrophs to photoautotrophs.</title>
        <authorList>
            <person name="Ban H."/>
            <person name="Sato S."/>
            <person name="Yoshikawa S."/>
            <person name="Yamada K."/>
            <person name="Nakamura Y."/>
            <person name="Ichinomiya M."/>
            <person name="Sato N."/>
            <person name="Blanc-Mathieu R."/>
            <person name="Endo H."/>
            <person name="Kuwata A."/>
            <person name="Ogata H."/>
        </authorList>
    </citation>
    <scope>NUCLEOTIDE SEQUENCE [LARGE SCALE GENOMIC DNA]</scope>
</reference>
<evidence type="ECO:0000313" key="1">
    <source>
        <dbReference type="EMBL" id="GMI29743.1"/>
    </source>
</evidence>
<protein>
    <submittedName>
        <fullName evidence="1">Uncharacterized protein</fullName>
    </submittedName>
</protein>
<accession>A0ABQ6MPR5</accession>
<name>A0ABQ6MPR5_9STRA</name>
<organism evidence="1 2">
    <name type="scientific">Tetraparma gracilis</name>
    <dbReference type="NCBI Taxonomy" id="2962635"/>
    <lineage>
        <taxon>Eukaryota</taxon>
        <taxon>Sar</taxon>
        <taxon>Stramenopiles</taxon>
        <taxon>Ochrophyta</taxon>
        <taxon>Bolidophyceae</taxon>
        <taxon>Parmales</taxon>
        <taxon>Triparmaceae</taxon>
        <taxon>Tetraparma</taxon>
    </lineage>
</organism>
<proteinExistence type="predicted"/>
<sequence>MLNSTRPDASKLGHLMVCDASEVEYWTTSGRFKVGDEEHQPVEERVGCPCYEGEDCRRQAVQEGKLDFAQDKICRVLVKKDMPSRASDDSCTKWVGKVVPNSQGGDVDACSTRFEED</sequence>
<dbReference type="Proteomes" id="UP001165060">
    <property type="component" value="Unassembled WGS sequence"/>
</dbReference>
<dbReference type="EMBL" id="BRYB01000421">
    <property type="protein sequence ID" value="GMI29743.1"/>
    <property type="molecule type" value="Genomic_DNA"/>
</dbReference>
<evidence type="ECO:0000313" key="2">
    <source>
        <dbReference type="Proteomes" id="UP001165060"/>
    </source>
</evidence>
<keyword evidence="2" id="KW-1185">Reference proteome</keyword>